<evidence type="ECO:0000313" key="1">
    <source>
        <dbReference type="EMBL" id="CUA80491.1"/>
    </source>
</evidence>
<gene>
    <name evidence="1" type="ORF">Ga0061060_11057</name>
</gene>
<protein>
    <submittedName>
        <fullName evidence="1">Uncharacterized protein</fullName>
    </submittedName>
</protein>
<dbReference type="Proteomes" id="UP000182738">
    <property type="component" value="Unassembled WGS sequence"/>
</dbReference>
<dbReference type="STRING" id="1325335.GCA_001418025_01805"/>
<dbReference type="RefSeq" id="WP_156332293.1">
    <property type="nucleotide sequence ID" value="NZ_BAABDZ010000034.1"/>
</dbReference>
<evidence type="ECO:0000313" key="2">
    <source>
        <dbReference type="Proteomes" id="UP000182738"/>
    </source>
</evidence>
<proteinExistence type="predicted"/>
<keyword evidence="2" id="KW-1185">Reference proteome</keyword>
<name>A0A0K6GPP0_9BACL</name>
<sequence>MNPLEKRKLLKEGFKIQKKQQDKQKRKLIHFKELDIKFEQETFEWYKNLVGGGNHE</sequence>
<accession>A0A0K6GPP0</accession>
<reference evidence="2" key="1">
    <citation type="submission" date="2015-08" db="EMBL/GenBank/DDBJ databases">
        <authorList>
            <person name="Varghese N."/>
        </authorList>
    </citation>
    <scope>NUCLEOTIDE SEQUENCE [LARGE SCALE GENOMIC DNA]</scope>
    <source>
        <strain evidence="2">DSM 27374</strain>
    </source>
</reference>
<dbReference type="EMBL" id="CYGZ01000010">
    <property type="protein sequence ID" value="CUA80491.1"/>
    <property type="molecule type" value="Genomic_DNA"/>
</dbReference>
<organism evidence="1 2">
    <name type="scientific">Anoxybacillus suryakundensis</name>
    <dbReference type="NCBI Taxonomy" id="1325335"/>
    <lineage>
        <taxon>Bacteria</taxon>
        <taxon>Bacillati</taxon>
        <taxon>Bacillota</taxon>
        <taxon>Bacilli</taxon>
        <taxon>Bacillales</taxon>
        <taxon>Anoxybacillaceae</taxon>
        <taxon>Anoxybacillus</taxon>
    </lineage>
</organism>
<dbReference type="AlphaFoldDB" id="A0A0K6GPP0"/>